<comment type="caution">
    <text evidence="1">The sequence shown here is derived from an EMBL/GenBank/DDBJ whole genome shotgun (WGS) entry which is preliminary data.</text>
</comment>
<accession>A0A6L2ZLU7</accession>
<dbReference type="Proteomes" id="UP000504714">
    <property type="component" value="Unassembled WGS sequence"/>
</dbReference>
<organism evidence="1 2">
    <name type="scientific">Candidatus Regiella insecticola</name>
    <dbReference type="NCBI Taxonomy" id="138073"/>
    <lineage>
        <taxon>Bacteria</taxon>
        <taxon>Pseudomonadati</taxon>
        <taxon>Pseudomonadota</taxon>
        <taxon>Gammaproteobacteria</taxon>
        <taxon>Enterobacterales</taxon>
        <taxon>Enterobacteriaceae</taxon>
        <taxon>aphid secondary symbionts</taxon>
        <taxon>Candidatus Regiella</taxon>
    </lineage>
</organism>
<name>A0A6L2ZLU7_9ENTR</name>
<proteinExistence type="predicted"/>
<protein>
    <submittedName>
        <fullName evidence="1">Uncharacterized protein</fullName>
    </submittedName>
</protein>
<sequence length="45" mass="4691">MNAANPKITLTGQGDQPGLICPLAPSPSAEKGKVRFVDTLACHRS</sequence>
<evidence type="ECO:0000313" key="1">
    <source>
        <dbReference type="EMBL" id="GFN45281.1"/>
    </source>
</evidence>
<dbReference type="EMBL" id="BLXO01000001">
    <property type="protein sequence ID" value="GFN45281.1"/>
    <property type="molecule type" value="Genomic_DNA"/>
</dbReference>
<evidence type="ECO:0000313" key="2">
    <source>
        <dbReference type="Proteomes" id="UP000504714"/>
    </source>
</evidence>
<gene>
    <name evidence="1" type="ORF">RINTU1_03560</name>
</gene>
<reference evidence="1 2" key="1">
    <citation type="submission" date="2020-06" db="EMBL/GenBank/DDBJ databases">
        <title>The genome sequence of Candidatus Regiella insecticola strain Tut.</title>
        <authorList>
            <person name="Nikoh N."/>
            <person name="Tsuchida T."/>
            <person name="Koga R."/>
            <person name="Oshima K."/>
            <person name="Hattori M."/>
            <person name="Fukatsu T."/>
        </authorList>
    </citation>
    <scope>NUCLEOTIDE SEQUENCE [LARGE SCALE GENOMIC DNA]</scope>
    <source>
        <strain evidence="1 2">Tut</strain>
    </source>
</reference>
<dbReference type="AlphaFoldDB" id="A0A6L2ZLU7"/>